<keyword evidence="2" id="KW-1185">Reference proteome</keyword>
<dbReference type="Proteomes" id="UP000008330">
    <property type="component" value="Chromosome"/>
</dbReference>
<sequence>MFSSISKLAFTPSLLNDVLNPQTANTPTPTQAQFETQIDNIANTKTERVKQPDGTWALVRSKLPLSAEDQAYMDTLEALRTSSVNHIKDLTENFDPANYPELAQYLKDYETSANMAIDRAAGRTSNQEEKALARFGQADSTAAANARVGRAATVMDQRATLGRDMSTITENARGNELNRQLGLYNLATGGITGQQSIQLGSVPGLISTGLSQQASNQAYNNSVAAIGGSNNAATLAGQQAGFSNLVGLTSLAAAPFTGGTSLMLPSLYGAASKTGYAKYGAA</sequence>
<evidence type="ECO:0000313" key="2">
    <source>
        <dbReference type="Proteomes" id="UP000008330"/>
    </source>
</evidence>
<dbReference type="AlphaFoldDB" id="A0ABF7QK78"/>
<accession>A0ABF7QK78</accession>
<dbReference type="RefSeq" id="WP_012557247.1">
    <property type="nucleotide sequence ID" value="NC_011369.1"/>
</dbReference>
<protein>
    <recommendedName>
        <fullName evidence="3">Tail fiber domain-containing protein</fullName>
    </recommendedName>
</protein>
<gene>
    <name evidence="1" type="ordered locus">Rleg2_1151</name>
</gene>
<name>A0ABF7QK78_RHILW</name>
<evidence type="ECO:0008006" key="3">
    <source>
        <dbReference type="Google" id="ProtNLM"/>
    </source>
</evidence>
<reference evidence="1 2" key="1">
    <citation type="journal article" date="2010" name="Stand. Genomic Sci.">
        <title>Complete genome sequence of Rhizobium leguminosarum bv trifolii strain WSM2304, an effective microsymbiont of the South American clover Trifolium polymorphum.</title>
        <authorList>
            <person name="Reeve W."/>
            <person name="O'Hara G."/>
            <person name="Chain P."/>
            <person name="Ardley J."/>
            <person name="Brau L."/>
            <person name="Nandesena K."/>
            <person name="Tiwari R."/>
            <person name="Malfatti S."/>
            <person name="Kiss H."/>
            <person name="Lapidus A."/>
            <person name="Copeland A."/>
            <person name="Nolan M."/>
            <person name="Land M."/>
            <person name="Ivanova N."/>
            <person name="Mavromatis K."/>
            <person name="Markowitz V."/>
            <person name="Kyrpides N."/>
            <person name="Melino V."/>
            <person name="Denton M."/>
            <person name="Yates R."/>
            <person name="Howieson J."/>
        </authorList>
    </citation>
    <scope>NUCLEOTIDE SEQUENCE [LARGE SCALE GENOMIC DNA]</scope>
    <source>
        <strain evidence="1 2">WSM2304</strain>
    </source>
</reference>
<organism evidence="1 2">
    <name type="scientific">Rhizobium leguminosarum bv. trifolii (strain WSM2304)</name>
    <dbReference type="NCBI Taxonomy" id="395492"/>
    <lineage>
        <taxon>Bacteria</taxon>
        <taxon>Pseudomonadati</taxon>
        <taxon>Pseudomonadota</taxon>
        <taxon>Alphaproteobacteria</taxon>
        <taxon>Hyphomicrobiales</taxon>
        <taxon>Rhizobiaceae</taxon>
        <taxon>Rhizobium/Agrobacterium group</taxon>
        <taxon>Rhizobium</taxon>
    </lineage>
</organism>
<dbReference type="KEGG" id="rlt:Rleg2_1151"/>
<dbReference type="EMBL" id="CP001191">
    <property type="protein sequence ID" value="ACI54445.1"/>
    <property type="molecule type" value="Genomic_DNA"/>
</dbReference>
<proteinExistence type="predicted"/>
<evidence type="ECO:0000313" key="1">
    <source>
        <dbReference type="EMBL" id="ACI54445.1"/>
    </source>
</evidence>